<dbReference type="GO" id="GO:0016747">
    <property type="term" value="F:acyltransferase activity, transferring groups other than amino-acyl groups"/>
    <property type="evidence" value="ECO:0007669"/>
    <property type="project" value="InterPro"/>
</dbReference>
<protein>
    <submittedName>
        <fullName evidence="2">N-acetyltransferase</fullName>
    </submittedName>
</protein>
<comment type="caution">
    <text evidence="2">The sequence shown here is derived from an EMBL/GenBank/DDBJ whole genome shotgun (WGS) entry which is preliminary data.</text>
</comment>
<feature type="domain" description="N-acetyltransferase" evidence="1">
    <location>
        <begin position="3"/>
        <end position="157"/>
    </location>
</feature>
<accession>A0A4Y8ISG3</accession>
<dbReference type="PANTHER" id="PTHR43328:SF1">
    <property type="entry name" value="N-ACETYLTRANSFERASE DOMAIN-CONTAINING PROTEIN"/>
    <property type="match status" value="1"/>
</dbReference>
<evidence type="ECO:0000313" key="3">
    <source>
        <dbReference type="Proteomes" id="UP000297975"/>
    </source>
</evidence>
<name>A0A4Y8ISG3_9BACI</name>
<dbReference type="AlphaFoldDB" id="A0A4Y8ISG3"/>
<keyword evidence="3" id="KW-1185">Reference proteome</keyword>
<sequence length="157" mass="18366">MNITLREINENDLPVFFEFQKDHDALQMAAFTAKEPDNWEQFMNHWNKILGDESIVKRAIIVEQEVVGNIICFKQFGEWEVTYWIDRKFWGKGIASNALRELLNIVSIRPLYGRTAKDNISSLRVLEKCGFQIIGEDTGYANARNKEIEEYIFKLTD</sequence>
<dbReference type="InterPro" id="IPR000182">
    <property type="entry name" value="GNAT_dom"/>
</dbReference>
<dbReference type="PROSITE" id="PS51186">
    <property type="entry name" value="GNAT"/>
    <property type="match status" value="1"/>
</dbReference>
<dbReference type="Gene3D" id="3.40.630.30">
    <property type="match status" value="1"/>
</dbReference>
<evidence type="ECO:0000313" key="2">
    <source>
        <dbReference type="EMBL" id="TFB23870.1"/>
    </source>
</evidence>
<evidence type="ECO:0000259" key="1">
    <source>
        <dbReference type="PROSITE" id="PS51186"/>
    </source>
</evidence>
<dbReference type="SUPFAM" id="SSF55729">
    <property type="entry name" value="Acyl-CoA N-acyltransferases (Nat)"/>
    <property type="match status" value="1"/>
</dbReference>
<dbReference type="InterPro" id="IPR016181">
    <property type="entry name" value="Acyl_CoA_acyltransferase"/>
</dbReference>
<proteinExistence type="predicted"/>
<dbReference type="EMBL" id="SOPW01000003">
    <property type="protein sequence ID" value="TFB23870.1"/>
    <property type="molecule type" value="Genomic_DNA"/>
</dbReference>
<dbReference type="RefSeq" id="WP_134338931.1">
    <property type="nucleotide sequence ID" value="NZ_SOPW01000003.1"/>
</dbReference>
<dbReference type="Pfam" id="PF13302">
    <property type="entry name" value="Acetyltransf_3"/>
    <property type="match status" value="1"/>
</dbReference>
<gene>
    <name evidence="2" type="ORF">E3U55_03380</name>
</gene>
<organism evidence="2 3">
    <name type="scientific">Filobacillus milosensis</name>
    <dbReference type="NCBI Taxonomy" id="94137"/>
    <lineage>
        <taxon>Bacteria</taxon>
        <taxon>Bacillati</taxon>
        <taxon>Bacillota</taxon>
        <taxon>Bacilli</taxon>
        <taxon>Bacillales</taxon>
        <taxon>Bacillaceae</taxon>
        <taxon>Filobacillus</taxon>
    </lineage>
</organism>
<dbReference type="PANTHER" id="PTHR43328">
    <property type="entry name" value="ACETYLTRANSFERASE-RELATED"/>
    <property type="match status" value="1"/>
</dbReference>
<dbReference type="OrthoDB" id="275901at2"/>
<keyword evidence="2" id="KW-0808">Transferase</keyword>
<reference evidence="2 3" key="1">
    <citation type="submission" date="2019-03" db="EMBL/GenBank/DDBJ databases">
        <authorList>
            <person name="He R.-H."/>
        </authorList>
    </citation>
    <scope>NUCLEOTIDE SEQUENCE [LARGE SCALE GENOMIC DNA]</scope>
    <source>
        <strain evidence="3">SH 714</strain>
    </source>
</reference>
<dbReference type="Proteomes" id="UP000297975">
    <property type="component" value="Unassembled WGS sequence"/>
</dbReference>